<sequence length="129" mass="14629">MRSNIFKQYQLLLSQLLPRYTLEKCRTPGLHARPRKTTGRLTFAAIKAAYGCPIKETALLCSDKGATLLTEKTQILKRWVECFRCVTTRPSTLSDDTIDRLPLQETNVDLDLLPSLYETIRALQKLSSG</sequence>
<dbReference type="AlphaFoldDB" id="A0A183TKU3"/>
<evidence type="ECO:0000313" key="2">
    <source>
        <dbReference type="Proteomes" id="UP000275846"/>
    </source>
</evidence>
<name>A0A183TKU3_SCHSO</name>
<evidence type="ECO:0000313" key="1">
    <source>
        <dbReference type="EMBL" id="VDM03477.1"/>
    </source>
</evidence>
<dbReference type="WBParaSite" id="SSLN_0001774001-mRNA-1">
    <property type="protein sequence ID" value="SSLN_0001774001-mRNA-1"/>
    <property type="gene ID" value="SSLN_0001774001"/>
</dbReference>
<reference evidence="3" key="1">
    <citation type="submission" date="2016-06" db="UniProtKB">
        <authorList>
            <consortium name="WormBaseParasite"/>
        </authorList>
    </citation>
    <scope>IDENTIFICATION</scope>
</reference>
<keyword evidence="2" id="KW-1185">Reference proteome</keyword>
<dbReference type="OrthoDB" id="6246920at2759"/>
<gene>
    <name evidence="1" type="ORF">SSLN_LOCUS17091</name>
</gene>
<organism evidence="3">
    <name type="scientific">Schistocephalus solidus</name>
    <name type="common">Tapeworm</name>
    <dbReference type="NCBI Taxonomy" id="70667"/>
    <lineage>
        <taxon>Eukaryota</taxon>
        <taxon>Metazoa</taxon>
        <taxon>Spiralia</taxon>
        <taxon>Lophotrochozoa</taxon>
        <taxon>Platyhelminthes</taxon>
        <taxon>Cestoda</taxon>
        <taxon>Eucestoda</taxon>
        <taxon>Diphyllobothriidea</taxon>
        <taxon>Diphyllobothriidae</taxon>
        <taxon>Schistocephalus</taxon>
    </lineage>
</organism>
<accession>A0A183TKU3</accession>
<proteinExistence type="predicted"/>
<reference evidence="1 2" key="2">
    <citation type="submission" date="2018-11" db="EMBL/GenBank/DDBJ databases">
        <authorList>
            <consortium name="Pathogen Informatics"/>
        </authorList>
    </citation>
    <scope>NUCLEOTIDE SEQUENCE [LARGE SCALE GENOMIC DNA]</scope>
    <source>
        <strain evidence="1 2">NST_G2</strain>
    </source>
</reference>
<dbReference type="EMBL" id="UYSU01041960">
    <property type="protein sequence ID" value="VDM03477.1"/>
    <property type="molecule type" value="Genomic_DNA"/>
</dbReference>
<protein>
    <submittedName>
        <fullName evidence="1 3">Uncharacterized protein</fullName>
    </submittedName>
</protein>
<evidence type="ECO:0000313" key="3">
    <source>
        <dbReference type="WBParaSite" id="SSLN_0001774001-mRNA-1"/>
    </source>
</evidence>
<dbReference type="Proteomes" id="UP000275846">
    <property type="component" value="Unassembled WGS sequence"/>
</dbReference>